<protein>
    <recommendedName>
        <fullName evidence="3">Ig-like domain-containing protein</fullName>
    </recommendedName>
</protein>
<dbReference type="SUPFAM" id="SSF48726">
    <property type="entry name" value="Immunoglobulin"/>
    <property type="match status" value="1"/>
</dbReference>
<evidence type="ECO:0000256" key="1">
    <source>
        <dbReference type="SAM" id="MobiDB-lite"/>
    </source>
</evidence>
<accession>A0AAN7PJ69</accession>
<feature type="transmembrane region" description="Helical" evidence="2">
    <location>
        <begin position="151"/>
        <end position="175"/>
    </location>
</feature>
<keyword evidence="2" id="KW-1133">Transmembrane helix</keyword>
<evidence type="ECO:0000313" key="5">
    <source>
        <dbReference type="Proteomes" id="UP001353858"/>
    </source>
</evidence>
<dbReference type="PROSITE" id="PS50835">
    <property type="entry name" value="IG_LIKE"/>
    <property type="match status" value="1"/>
</dbReference>
<feature type="transmembrane region" description="Helical" evidence="2">
    <location>
        <begin position="12"/>
        <end position="29"/>
    </location>
</feature>
<keyword evidence="2" id="KW-0472">Membrane</keyword>
<name>A0AAN7PJ69_9COLE</name>
<dbReference type="CDD" id="cd00096">
    <property type="entry name" value="Ig"/>
    <property type="match status" value="1"/>
</dbReference>
<dbReference type="AlphaFoldDB" id="A0AAN7PJ69"/>
<dbReference type="InterPro" id="IPR007110">
    <property type="entry name" value="Ig-like_dom"/>
</dbReference>
<dbReference type="InterPro" id="IPR013783">
    <property type="entry name" value="Ig-like_fold"/>
</dbReference>
<dbReference type="Proteomes" id="UP001353858">
    <property type="component" value="Unassembled WGS sequence"/>
</dbReference>
<dbReference type="InterPro" id="IPR036179">
    <property type="entry name" value="Ig-like_dom_sf"/>
</dbReference>
<organism evidence="4 5">
    <name type="scientific">Aquatica leii</name>
    <dbReference type="NCBI Taxonomy" id="1421715"/>
    <lineage>
        <taxon>Eukaryota</taxon>
        <taxon>Metazoa</taxon>
        <taxon>Ecdysozoa</taxon>
        <taxon>Arthropoda</taxon>
        <taxon>Hexapoda</taxon>
        <taxon>Insecta</taxon>
        <taxon>Pterygota</taxon>
        <taxon>Neoptera</taxon>
        <taxon>Endopterygota</taxon>
        <taxon>Coleoptera</taxon>
        <taxon>Polyphaga</taxon>
        <taxon>Elateriformia</taxon>
        <taxon>Elateroidea</taxon>
        <taxon>Lampyridae</taxon>
        <taxon>Luciolinae</taxon>
        <taxon>Aquatica</taxon>
    </lineage>
</organism>
<dbReference type="EMBL" id="JARPUR010000002">
    <property type="protein sequence ID" value="KAK4881676.1"/>
    <property type="molecule type" value="Genomic_DNA"/>
</dbReference>
<dbReference type="SMART" id="SM00409">
    <property type="entry name" value="IG"/>
    <property type="match status" value="1"/>
</dbReference>
<evidence type="ECO:0000259" key="3">
    <source>
        <dbReference type="PROSITE" id="PS50835"/>
    </source>
</evidence>
<comment type="caution">
    <text evidence="4">The sequence shown here is derived from an EMBL/GenBank/DDBJ whole genome shotgun (WGS) entry which is preliminary data.</text>
</comment>
<dbReference type="Gene3D" id="2.60.40.10">
    <property type="entry name" value="Immunoglobulins"/>
    <property type="match status" value="1"/>
</dbReference>
<proteinExistence type="predicted"/>
<reference evidence="5" key="1">
    <citation type="submission" date="2023-01" db="EMBL/GenBank/DDBJ databases">
        <title>Key to firefly adult light organ development and bioluminescence: homeobox transcription factors regulate luciferase expression and transportation to peroxisome.</title>
        <authorList>
            <person name="Fu X."/>
        </authorList>
    </citation>
    <scope>NUCLEOTIDE SEQUENCE [LARGE SCALE GENOMIC DNA]</scope>
</reference>
<feature type="region of interest" description="Disordered" evidence="1">
    <location>
        <begin position="187"/>
        <end position="210"/>
    </location>
</feature>
<dbReference type="InterPro" id="IPR003599">
    <property type="entry name" value="Ig_sub"/>
</dbReference>
<evidence type="ECO:0000256" key="2">
    <source>
        <dbReference type="SAM" id="Phobius"/>
    </source>
</evidence>
<keyword evidence="5" id="KW-1185">Reference proteome</keyword>
<feature type="domain" description="Ig-like" evidence="3">
    <location>
        <begin position="57"/>
        <end position="136"/>
    </location>
</feature>
<sequence>MEFFFCYRNAYRIVLIINVLSLVLCLKIGETANDIMTSLADNLNDTDKLPVQEIDNSKSIVLLCRSNDKQHLFMYWLLPKDDVIVGPANKFDSVKYDYEILSGNLTIRRVTKEEEGIYHCVSKGVHNNDVNIRSVRMVVNKPGSTESEINYFRGVVVVATLLVISGIVYGVYFMIKKRQKREILLETSSDDEDSGEEMFRAPGTSKQSDTVELIRSRELDDDDHIEIPKISIDFEDILQNSQK</sequence>
<gene>
    <name evidence="4" type="ORF">RN001_004995</name>
</gene>
<evidence type="ECO:0000313" key="4">
    <source>
        <dbReference type="EMBL" id="KAK4881676.1"/>
    </source>
</evidence>
<keyword evidence="2" id="KW-0812">Transmembrane</keyword>